<accession>A0ABW2HQI5</accession>
<dbReference type="Proteomes" id="UP001596548">
    <property type="component" value="Unassembled WGS sequence"/>
</dbReference>
<sequence>MKIVITLAAMAGLLVPASTAQAAAAASPDAPPAAAPVAAPAATPAAAAAAAPVAAAAAAAAPVTAPVAGTPAGTPGAPLLVARWDFDAGAVAGRVADTSGRGVALTVRGADQGVVQFVGGATGGKYVAFPAACPTGATPCPRGLLEAADNANLNPGTRLFRWSARVHLTRAQVIGSANIMQKGVATTGSQWKMQIGATNGRAQCVAVGVGTPTAYIARSATTVADGLWHKILCQRAGTSLAVYVDGVRSGEATIPSTLSIANSLPLRIGGPNFNNRTDMYHGLLDDVYAELG</sequence>
<evidence type="ECO:0000313" key="2">
    <source>
        <dbReference type="EMBL" id="MFC7274652.1"/>
    </source>
</evidence>
<dbReference type="SUPFAM" id="SSF49899">
    <property type="entry name" value="Concanavalin A-like lectins/glucanases"/>
    <property type="match status" value="1"/>
</dbReference>
<dbReference type="RefSeq" id="WP_378966834.1">
    <property type="nucleotide sequence ID" value="NZ_JBHTBJ010000006.1"/>
</dbReference>
<evidence type="ECO:0000313" key="3">
    <source>
        <dbReference type="Proteomes" id="UP001596548"/>
    </source>
</evidence>
<evidence type="ECO:0000256" key="1">
    <source>
        <dbReference type="SAM" id="SignalP"/>
    </source>
</evidence>
<keyword evidence="3" id="KW-1185">Reference proteome</keyword>
<feature type="chain" id="PRO_5047186584" evidence="1">
    <location>
        <begin position="23"/>
        <end position="292"/>
    </location>
</feature>
<dbReference type="Pfam" id="PF13385">
    <property type="entry name" value="Laminin_G_3"/>
    <property type="match status" value="1"/>
</dbReference>
<name>A0ABW2HQI5_9ACTN</name>
<dbReference type="EMBL" id="JBHTBJ010000006">
    <property type="protein sequence ID" value="MFC7274652.1"/>
    <property type="molecule type" value="Genomic_DNA"/>
</dbReference>
<proteinExistence type="predicted"/>
<dbReference type="InterPro" id="IPR013320">
    <property type="entry name" value="ConA-like_dom_sf"/>
</dbReference>
<organism evidence="2 3">
    <name type="scientific">Paractinoplanes rhizophilus</name>
    <dbReference type="NCBI Taxonomy" id="1416877"/>
    <lineage>
        <taxon>Bacteria</taxon>
        <taxon>Bacillati</taxon>
        <taxon>Actinomycetota</taxon>
        <taxon>Actinomycetes</taxon>
        <taxon>Micromonosporales</taxon>
        <taxon>Micromonosporaceae</taxon>
        <taxon>Paractinoplanes</taxon>
    </lineage>
</organism>
<dbReference type="Gene3D" id="2.60.120.200">
    <property type="match status" value="1"/>
</dbReference>
<protein>
    <submittedName>
        <fullName evidence="2">LamG-like jellyroll fold domain-containing protein</fullName>
    </submittedName>
</protein>
<feature type="signal peptide" evidence="1">
    <location>
        <begin position="1"/>
        <end position="22"/>
    </location>
</feature>
<comment type="caution">
    <text evidence="2">The sequence shown here is derived from an EMBL/GenBank/DDBJ whole genome shotgun (WGS) entry which is preliminary data.</text>
</comment>
<reference evidence="3" key="1">
    <citation type="journal article" date="2019" name="Int. J. Syst. Evol. Microbiol.">
        <title>The Global Catalogue of Microorganisms (GCM) 10K type strain sequencing project: providing services to taxonomists for standard genome sequencing and annotation.</title>
        <authorList>
            <consortium name="The Broad Institute Genomics Platform"/>
            <consortium name="The Broad Institute Genome Sequencing Center for Infectious Disease"/>
            <person name="Wu L."/>
            <person name="Ma J."/>
        </authorList>
    </citation>
    <scope>NUCLEOTIDE SEQUENCE [LARGE SCALE GENOMIC DNA]</scope>
    <source>
        <strain evidence="3">XZYJT-10</strain>
    </source>
</reference>
<gene>
    <name evidence="2" type="ORF">ACFQS1_11720</name>
</gene>
<keyword evidence="1" id="KW-0732">Signal</keyword>